<dbReference type="Pfam" id="PF05544">
    <property type="entry name" value="Pro_racemase"/>
    <property type="match status" value="1"/>
</dbReference>
<dbReference type="PIRSF" id="PIRSF029792">
    <property type="entry name" value="Pro_racemase"/>
    <property type="match status" value="1"/>
</dbReference>
<reference evidence="2 3" key="1">
    <citation type="submission" date="2019-11" db="EMBL/GenBank/DDBJ databases">
        <title>Comparative genomics of hydrocarbon-degrading Desulfosarcina strains.</title>
        <authorList>
            <person name="Watanabe M."/>
            <person name="Kojima H."/>
            <person name="Fukui M."/>
        </authorList>
    </citation>
    <scope>NUCLEOTIDE SEQUENCE [LARGE SCALE GENOMIC DNA]</scope>
    <source>
        <strain evidence="2 3">28bB2T</strain>
    </source>
</reference>
<comment type="similarity">
    <text evidence="1">Belongs to the proline racemase family.</text>
</comment>
<name>A0A5K7ZWV3_9BACT</name>
<proteinExistence type="inferred from homology"/>
<evidence type="ECO:0000256" key="1">
    <source>
        <dbReference type="ARBA" id="ARBA00007529"/>
    </source>
</evidence>
<dbReference type="SFLD" id="SFLDS00028">
    <property type="entry name" value="Proline_Racemase"/>
    <property type="match status" value="1"/>
</dbReference>
<accession>A0A5K7ZWV3</accession>
<sequence>MPMLDPLRQWTPPENWRKITTLDAHTAGEPFRIITGGLPQLAGDTILERRRDMIANYDSIRTALMWEPRGHADMYGCIVTPPVSADADFGVLFLHNEGYSSMCGHGIIAVTTVAVETGLVPMVEPLTMVRIDAPAGLITAHARVENGRVNGVFFHNVPSFVLALDRTVDVPGLGNVRYDVAYGGAFYAFVDAADLGVSTRHEDFNRLIERGMAVKRAVMAAGSIPHPFEEDLSFLYGTIIVGPPHTDDAHSSNVCIFAEGEVDRCPTGTGVSARLALHHARGEIGVREPMVIESILGTRFTGQVVETTTFGPHAAVIPEVEGSAWITGRSEFLIDPDDPLKEGFIFR</sequence>
<organism evidence="2 3">
    <name type="scientific">Desulfosarcina ovata subsp. sediminis</name>
    <dbReference type="NCBI Taxonomy" id="885957"/>
    <lineage>
        <taxon>Bacteria</taxon>
        <taxon>Pseudomonadati</taxon>
        <taxon>Thermodesulfobacteriota</taxon>
        <taxon>Desulfobacteria</taxon>
        <taxon>Desulfobacterales</taxon>
        <taxon>Desulfosarcinaceae</taxon>
        <taxon>Desulfosarcina</taxon>
    </lineage>
</organism>
<dbReference type="InterPro" id="IPR008794">
    <property type="entry name" value="Pro_racemase_fam"/>
</dbReference>
<gene>
    <name evidence="2" type="ORF">DSCO28_52220</name>
</gene>
<dbReference type="GO" id="GO:0047580">
    <property type="term" value="F:4-hydroxyproline epimerase activity"/>
    <property type="evidence" value="ECO:0007669"/>
    <property type="project" value="TreeGrafter"/>
</dbReference>
<dbReference type="AlphaFoldDB" id="A0A5K7ZWV3"/>
<dbReference type="PANTHER" id="PTHR33442">
    <property type="entry name" value="TRANS-3-HYDROXY-L-PROLINE DEHYDRATASE"/>
    <property type="match status" value="1"/>
</dbReference>
<dbReference type="SUPFAM" id="SSF54506">
    <property type="entry name" value="Diaminopimelate epimerase-like"/>
    <property type="match status" value="1"/>
</dbReference>
<dbReference type="PANTHER" id="PTHR33442:SF1">
    <property type="entry name" value="TRANS-3-HYDROXY-L-PROLINE DEHYDRATASE"/>
    <property type="match status" value="1"/>
</dbReference>
<dbReference type="FunFam" id="3.10.310.10:FF:000003">
    <property type="entry name" value="Proline racemase"/>
    <property type="match status" value="1"/>
</dbReference>
<evidence type="ECO:0000313" key="2">
    <source>
        <dbReference type="EMBL" id="BBO84656.1"/>
    </source>
</evidence>
<dbReference type="Gene3D" id="3.10.310.10">
    <property type="entry name" value="Diaminopimelate Epimerase, Chain A, domain 1"/>
    <property type="match status" value="2"/>
</dbReference>
<protein>
    <submittedName>
        <fullName evidence="2">Proline racemase</fullName>
    </submittedName>
</protein>
<dbReference type="RefSeq" id="WP_155324514.1">
    <property type="nucleotide sequence ID" value="NZ_AP021876.1"/>
</dbReference>
<dbReference type="KEGG" id="dov:DSCO28_52220"/>
<evidence type="ECO:0000313" key="3">
    <source>
        <dbReference type="Proteomes" id="UP000425960"/>
    </source>
</evidence>
<dbReference type="Proteomes" id="UP000425960">
    <property type="component" value="Chromosome"/>
</dbReference>
<dbReference type="EMBL" id="AP021876">
    <property type="protein sequence ID" value="BBO84656.1"/>
    <property type="molecule type" value="Genomic_DNA"/>
</dbReference>